<dbReference type="Gene3D" id="3.40.50.12780">
    <property type="entry name" value="N-terminal domain of ligase-like"/>
    <property type="match status" value="1"/>
</dbReference>
<organism evidence="2 3">
    <name type="scientific">Rhodococcus wratislaviensis</name>
    <name type="common">Tsukamurella wratislaviensis</name>
    <dbReference type="NCBI Taxonomy" id="44752"/>
    <lineage>
        <taxon>Bacteria</taxon>
        <taxon>Bacillati</taxon>
        <taxon>Actinomycetota</taxon>
        <taxon>Actinomycetes</taxon>
        <taxon>Mycobacteriales</taxon>
        <taxon>Nocardiaceae</taxon>
        <taxon>Rhodococcus</taxon>
    </lineage>
</organism>
<dbReference type="PANTHER" id="PTHR42921:SF1">
    <property type="entry name" value="ACETOACETYL-COA SYNTHETASE"/>
    <property type="match status" value="1"/>
</dbReference>
<gene>
    <name evidence="2" type="primary">acs_2</name>
    <name evidence="2" type="ORF">NCTC13229_06559</name>
</gene>
<dbReference type="InterPro" id="IPR025110">
    <property type="entry name" value="AMP-bd_C"/>
</dbReference>
<comment type="caution">
    <text evidence="2">The sequence shown here is derived from an EMBL/GenBank/DDBJ whole genome shotgun (WGS) entry which is preliminary data.</text>
</comment>
<dbReference type="EC" id="6.2.1.1" evidence="2"/>
<evidence type="ECO:0000313" key="3">
    <source>
        <dbReference type="Proteomes" id="UP000251211"/>
    </source>
</evidence>
<name>A0AB38FN22_RHOWR</name>
<evidence type="ECO:0000313" key="2">
    <source>
        <dbReference type="EMBL" id="SPZ43025.1"/>
    </source>
</evidence>
<dbReference type="PANTHER" id="PTHR42921">
    <property type="entry name" value="ACETOACETYL-COA SYNTHETASE"/>
    <property type="match status" value="1"/>
</dbReference>
<dbReference type="InterPro" id="IPR042099">
    <property type="entry name" value="ANL_N_sf"/>
</dbReference>
<dbReference type="AlphaFoldDB" id="A0AB38FN22"/>
<dbReference type="SUPFAM" id="SSF56801">
    <property type="entry name" value="Acetyl-CoA synthetase-like"/>
    <property type="match status" value="1"/>
</dbReference>
<proteinExistence type="predicted"/>
<protein>
    <submittedName>
        <fullName evidence="2">Acetoacetyl-CoA synthetase</fullName>
        <ecNumber evidence="2">6.2.1.1</ecNumber>
    </submittedName>
</protein>
<dbReference type="InterPro" id="IPR045851">
    <property type="entry name" value="AMP-bd_C_sf"/>
</dbReference>
<keyword evidence="2" id="KW-0436">Ligase</keyword>
<reference evidence="2 3" key="1">
    <citation type="submission" date="2018-06" db="EMBL/GenBank/DDBJ databases">
        <authorList>
            <consortium name="Pathogen Informatics"/>
            <person name="Doyle S."/>
        </authorList>
    </citation>
    <scope>NUCLEOTIDE SEQUENCE [LARGE SCALE GENOMIC DNA]</scope>
    <source>
        <strain evidence="2 3">NCTC13229</strain>
    </source>
</reference>
<dbReference type="EMBL" id="UAUI01000027">
    <property type="protein sequence ID" value="SPZ43025.1"/>
    <property type="molecule type" value="Genomic_DNA"/>
</dbReference>
<evidence type="ECO:0000259" key="1">
    <source>
        <dbReference type="Pfam" id="PF13193"/>
    </source>
</evidence>
<dbReference type="GO" id="GO:0030729">
    <property type="term" value="F:acetoacetate-CoA ligase activity"/>
    <property type="evidence" value="ECO:0007669"/>
    <property type="project" value="TreeGrafter"/>
</dbReference>
<dbReference type="Gene3D" id="3.30.300.30">
    <property type="match status" value="1"/>
</dbReference>
<sequence>MPVSFWNDPDGKRYREAYFDVFPGVWRHGDWITITDRGTVLMHGRSDSTLNRNGIRMGSADIYQVVEKLPEVAEALVVGVDLADGGYWMPLFVVLSEGAELDDALKQRIRGAIREQASPRHVPDDIIEAPGIPHTRTGKKLEVPLKRIFQGADAGRTVDRSAVDDPALLDWFARHGR</sequence>
<feature type="domain" description="AMP-binding enzyme C-terminal" evidence="1">
    <location>
        <begin position="64"/>
        <end position="139"/>
    </location>
</feature>
<dbReference type="Pfam" id="PF13193">
    <property type="entry name" value="AMP-binding_C"/>
    <property type="match status" value="1"/>
</dbReference>
<dbReference type="Proteomes" id="UP000251211">
    <property type="component" value="Unassembled WGS sequence"/>
</dbReference>
<accession>A0AB38FN22</accession>
<dbReference type="GO" id="GO:0003987">
    <property type="term" value="F:acetate-CoA ligase activity"/>
    <property type="evidence" value="ECO:0007669"/>
    <property type="project" value="UniProtKB-EC"/>
</dbReference>